<dbReference type="Pfam" id="PF01609">
    <property type="entry name" value="DDE_Tnp_1"/>
    <property type="match status" value="1"/>
</dbReference>
<dbReference type="GO" id="GO:0006313">
    <property type="term" value="P:DNA transposition"/>
    <property type="evidence" value="ECO:0007669"/>
    <property type="project" value="InterPro"/>
</dbReference>
<evidence type="ECO:0000313" key="3">
    <source>
        <dbReference type="Proteomes" id="UP000076967"/>
    </source>
</evidence>
<comment type="caution">
    <text evidence="2">The sequence shown here is derived from an EMBL/GenBank/DDBJ whole genome shotgun (WGS) entry which is preliminary data.</text>
</comment>
<dbReference type="OrthoDB" id="368860at2"/>
<dbReference type="Proteomes" id="UP000076967">
    <property type="component" value="Unassembled WGS sequence"/>
</dbReference>
<dbReference type="InterPro" id="IPR002559">
    <property type="entry name" value="Transposase_11"/>
</dbReference>
<protein>
    <recommendedName>
        <fullName evidence="1">Transposase IS4-like domain-containing protein</fullName>
    </recommendedName>
</protein>
<dbReference type="SUPFAM" id="SSF53098">
    <property type="entry name" value="Ribonuclease H-like"/>
    <property type="match status" value="1"/>
</dbReference>
<dbReference type="GO" id="GO:0004803">
    <property type="term" value="F:transposase activity"/>
    <property type="evidence" value="ECO:0007669"/>
    <property type="project" value="InterPro"/>
</dbReference>
<dbReference type="STRING" id="494026.PGLA_26285"/>
<feature type="domain" description="Transposase IS4-like" evidence="1">
    <location>
        <begin position="62"/>
        <end position="140"/>
    </location>
</feature>
<dbReference type="RefSeq" id="WP_068538152.1">
    <property type="nucleotide sequence ID" value="NZ_LVJH01000074.1"/>
</dbReference>
<name>A0A162PKE7_9BACL</name>
<dbReference type="PANTHER" id="PTHR33258:SF1">
    <property type="entry name" value="TRANSPOSASE INSL FOR INSERTION SEQUENCE ELEMENT IS186A-RELATED"/>
    <property type="match status" value="1"/>
</dbReference>
<organism evidence="2 3">
    <name type="scientific">Paenibacillus glacialis</name>
    <dbReference type="NCBI Taxonomy" id="494026"/>
    <lineage>
        <taxon>Bacteria</taxon>
        <taxon>Bacillati</taxon>
        <taxon>Bacillota</taxon>
        <taxon>Bacilli</taxon>
        <taxon>Bacillales</taxon>
        <taxon>Paenibacillaceae</taxon>
        <taxon>Paenibacillus</taxon>
    </lineage>
</organism>
<dbReference type="AlphaFoldDB" id="A0A162PKE7"/>
<dbReference type="GO" id="GO:0003677">
    <property type="term" value="F:DNA binding"/>
    <property type="evidence" value="ECO:0007669"/>
    <property type="project" value="InterPro"/>
</dbReference>
<accession>A0A162PKE7</accession>
<dbReference type="InterPro" id="IPR012337">
    <property type="entry name" value="RNaseH-like_sf"/>
</dbReference>
<evidence type="ECO:0000313" key="2">
    <source>
        <dbReference type="EMBL" id="OAB32990.1"/>
    </source>
</evidence>
<keyword evidence="3" id="KW-1185">Reference proteome</keyword>
<dbReference type="PANTHER" id="PTHR33258">
    <property type="entry name" value="TRANSPOSASE INSL FOR INSERTION SEQUENCE ELEMENT IS186A-RELATED"/>
    <property type="match status" value="1"/>
</dbReference>
<sequence>MEKCQTGWNSLCGLRNIDYSTFSTNASDVPYELFKQLFHLLLSRCNRLPTRHRLRIPKDLLLVYSTTITVGKSRLLWALFHGQRAGIKLHVALSTTTEQPVRVIETNAKVYDGPIGDKLADKNYILVQDRAYGNIKRFDQYAR</sequence>
<evidence type="ECO:0000259" key="1">
    <source>
        <dbReference type="Pfam" id="PF01609"/>
    </source>
</evidence>
<proteinExistence type="predicted"/>
<reference evidence="2 3" key="1">
    <citation type="submission" date="2016-03" db="EMBL/GenBank/DDBJ databases">
        <title>Draft genome sequence of Paenibacillus glacialis DSM 22343.</title>
        <authorList>
            <person name="Shin S.-K."/>
            <person name="Yi H."/>
        </authorList>
    </citation>
    <scope>NUCLEOTIDE SEQUENCE [LARGE SCALE GENOMIC DNA]</scope>
    <source>
        <strain evidence="2 3">DSM 22343</strain>
    </source>
</reference>
<gene>
    <name evidence="2" type="ORF">PGLA_26285</name>
</gene>
<dbReference type="EMBL" id="LVJH01000074">
    <property type="protein sequence ID" value="OAB32990.1"/>
    <property type="molecule type" value="Genomic_DNA"/>
</dbReference>